<protein>
    <submittedName>
        <fullName evidence="5">14.2 kDa salivary protein SP01</fullName>
    </submittedName>
</protein>
<dbReference type="GO" id="GO:0005576">
    <property type="term" value="C:extracellular region"/>
    <property type="evidence" value="ECO:0007669"/>
    <property type="project" value="UniProtKB-SubCell"/>
</dbReference>
<feature type="signal peptide" evidence="4">
    <location>
        <begin position="1"/>
        <end position="20"/>
    </location>
</feature>
<proteinExistence type="evidence at transcript level"/>
<evidence type="ECO:0000256" key="2">
    <source>
        <dbReference type="ARBA" id="ARBA00022525"/>
    </source>
</evidence>
<evidence type="ECO:0000256" key="3">
    <source>
        <dbReference type="ARBA" id="ARBA00022656"/>
    </source>
</evidence>
<dbReference type="Gene3D" id="1.10.238.20">
    <property type="entry name" value="Pheromone/general odorant binding protein domain"/>
    <property type="match status" value="1"/>
</dbReference>
<keyword evidence="2" id="KW-0964">Secreted</keyword>
<reference evidence="5" key="1">
    <citation type="submission" date="2005-07" db="EMBL/GenBank/DDBJ databases">
        <title>Comparative analysis of the salivary transcripts from sand fly vectors of visceral leishmaniasis.</title>
        <authorList>
            <person name="Anderson J."/>
            <person name="Oliveira F."/>
            <person name="Kamhawi S."/>
            <person name="Reynoso D."/>
            <person name="Seitz A."/>
            <person name="Lawyer P."/>
            <person name="Rowton E."/>
            <person name="MyPham V."/>
            <person name="Garfield M."/>
            <person name="Valenzuela J.G."/>
        </authorList>
    </citation>
    <scope>NUCLEOTIDE SEQUENCE</scope>
</reference>
<keyword evidence="3" id="KW-0800">Toxin</keyword>
<dbReference type="VEuPathDB" id="VectorBase:PARGI1_006169"/>
<evidence type="ECO:0000256" key="1">
    <source>
        <dbReference type="ARBA" id="ARBA00004613"/>
    </source>
</evidence>
<dbReference type="GO" id="GO:0090729">
    <property type="term" value="F:toxin activity"/>
    <property type="evidence" value="ECO:0007669"/>
    <property type="project" value="UniProtKB-KW"/>
</dbReference>
<reference evidence="5" key="2">
    <citation type="journal article" date="2006" name="BMC Genomics">
        <title>Comparative salivary gland transcriptomics of sandfly vectors of visceral leishmaniasis.</title>
        <authorList>
            <person name="Anderson J.M."/>
            <person name="Oliveira F."/>
            <person name="Kamhawi S."/>
            <person name="Mans B.J."/>
            <person name="Reynoso D."/>
            <person name="Seitz A.E."/>
            <person name="Lawyer P."/>
            <person name="Garfield M."/>
            <person name="Pham M."/>
            <person name="Valenzuela J.G."/>
        </authorList>
    </citation>
    <scope>NUCLEOTIDE SEQUENCE</scope>
</reference>
<accession>Q0ZSU8</accession>
<organism evidence="5">
    <name type="scientific">Phlebotomus argentipes</name>
    <name type="common">Phlebotomine sand fly</name>
    <dbReference type="NCBI Taxonomy" id="94469"/>
    <lineage>
        <taxon>Eukaryota</taxon>
        <taxon>Metazoa</taxon>
        <taxon>Ecdysozoa</taxon>
        <taxon>Arthropoda</taxon>
        <taxon>Hexapoda</taxon>
        <taxon>Insecta</taxon>
        <taxon>Pterygota</taxon>
        <taxon>Neoptera</taxon>
        <taxon>Endopterygota</taxon>
        <taxon>Diptera</taxon>
        <taxon>Nematocera</taxon>
        <taxon>Psychodoidea</taxon>
        <taxon>Psychodidae</taxon>
        <taxon>Phlebotomus</taxon>
        <taxon>Euphlebotomus</taxon>
    </lineage>
</organism>
<feature type="chain" id="PRO_5004179504" evidence="4">
    <location>
        <begin position="21"/>
        <end position="143"/>
    </location>
</feature>
<dbReference type="GO" id="GO:0005549">
    <property type="term" value="F:odorant binding"/>
    <property type="evidence" value="ECO:0007669"/>
    <property type="project" value="InterPro"/>
</dbReference>
<dbReference type="InterPro" id="IPR036728">
    <property type="entry name" value="PBP_GOBP_sf"/>
</dbReference>
<keyword evidence="4" id="KW-0732">Signal</keyword>
<name>Q0ZSU8_PHLAR</name>
<sequence>MKQLSFILLVVAALTLESNASSPKEICEKRHQDDDICVTYCEYSYYGFTNDEFKLDDEHINKLKDVLLNFEAIKDNEVDKTVAHLKKCANEAKAKQASDNTRKNCYSIVHYQRCAYVNDIFTFSAYDEAIRKNAATISITIRK</sequence>
<comment type="subcellular location">
    <subcellularLocation>
        <location evidence="1">Secreted</location>
    </subcellularLocation>
</comment>
<evidence type="ECO:0000256" key="4">
    <source>
        <dbReference type="SAM" id="SignalP"/>
    </source>
</evidence>
<evidence type="ECO:0000313" key="5">
    <source>
        <dbReference type="EMBL" id="ABA12133.1"/>
    </source>
</evidence>
<dbReference type="AlphaFoldDB" id="Q0ZSU8"/>
<dbReference type="EMBL" id="DQ136148">
    <property type="protein sequence ID" value="ABA12133.1"/>
    <property type="molecule type" value="mRNA"/>
</dbReference>